<name>A0A841Q534_9BACI</name>
<dbReference type="InterPro" id="IPR012347">
    <property type="entry name" value="Ferritin-like"/>
</dbReference>
<keyword evidence="2" id="KW-0167">Capsid protein</keyword>
<comment type="caution">
    <text evidence="2">The sequence shown here is derived from an EMBL/GenBank/DDBJ whole genome shotgun (WGS) entry which is preliminary data.</text>
</comment>
<keyword evidence="2" id="KW-0946">Virion</keyword>
<feature type="region of interest" description="Disordered" evidence="1">
    <location>
        <begin position="1"/>
        <end position="42"/>
    </location>
</feature>
<dbReference type="AlphaFoldDB" id="A0A841Q534"/>
<protein>
    <submittedName>
        <fullName evidence="2">Spore coat protein CotF</fullName>
    </submittedName>
</protein>
<accession>A0A841Q534</accession>
<dbReference type="Proteomes" id="UP000581688">
    <property type="component" value="Unassembled WGS sequence"/>
</dbReference>
<reference evidence="2 3" key="1">
    <citation type="submission" date="2020-08" db="EMBL/GenBank/DDBJ databases">
        <title>Genomic Encyclopedia of Type Strains, Phase IV (KMG-IV): sequencing the most valuable type-strain genomes for metagenomic binning, comparative biology and taxonomic classification.</title>
        <authorList>
            <person name="Goeker M."/>
        </authorList>
    </citation>
    <scope>NUCLEOTIDE SEQUENCE [LARGE SCALE GENOMIC DNA]</scope>
    <source>
        <strain evidence="2 3">DSM 19612</strain>
    </source>
</reference>
<evidence type="ECO:0000256" key="1">
    <source>
        <dbReference type="SAM" id="MobiDB-lite"/>
    </source>
</evidence>
<dbReference type="Gene3D" id="1.20.1260.10">
    <property type="match status" value="1"/>
</dbReference>
<evidence type="ECO:0000313" key="2">
    <source>
        <dbReference type="EMBL" id="MBB6453480.1"/>
    </source>
</evidence>
<dbReference type="InterPro" id="IPR012851">
    <property type="entry name" value="Spore_coat_CotF-like"/>
</dbReference>
<feature type="compositionally biased region" description="Polar residues" evidence="1">
    <location>
        <begin position="1"/>
        <end position="12"/>
    </location>
</feature>
<feature type="compositionally biased region" description="Basic and acidic residues" evidence="1">
    <location>
        <begin position="22"/>
        <end position="42"/>
    </location>
</feature>
<dbReference type="Pfam" id="PF07875">
    <property type="entry name" value="Coat_F"/>
    <property type="match status" value="1"/>
</dbReference>
<proteinExistence type="predicted"/>
<gene>
    <name evidence="2" type="ORF">HNQ94_001929</name>
</gene>
<organism evidence="2 3">
    <name type="scientific">Salirhabdus euzebyi</name>
    <dbReference type="NCBI Taxonomy" id="394506"/>
    <lineage>
        <taxon>Bacteria</taxon>
        <taxon>Bacillati</taxon>
        <taxon>Bacillota</taxon>
        <taxon>Bacilli</taxon>
        <taxon>Bacillales</taxon>
        <taxon>Bacillaceae</taxon>
        <taxon>Salirhabdus</taxon>
    </lineage>
</organism>
<keyword evidence="3" id="KW-1185">Reference proteome</keyword>
<evidence type="ECO:0000313" key="3">
    <source>
        <dbReference type="Proteomes" id="UP000581688"/>
    </source>
</evidence>
<dbReference type="EMBL" id="JACHGH010000005">
    <property type="protein sequence ID" value="MBB6453480.1"/>
    <property type="molecule type" value="Genomic_DNA"/>
</dbReference>
<sequence length="127" mass="14963">MTNEQQLQQDAQRNMAIMQQMESKKVSNPETKVPKTPEMNERDFVNDMLATEKYMTDAYSTAMNEVSHQTLYGDLATIFKESQDCQRQLFNLMFEKGWYSLEVADQKKMQQAYQQYSGYSNQLPYLQ</sequence>